<feature type="domain" description="Major facilitator superfamily (MFS) profile" evidence="6">
    <location>
        <begin position="20"/>
        <end position="449"/>
    </location>
</feature>
<evidence type="ECO:0000259" key="6">
    <source>
        <dbReference type="PROSITE" id="PS50850"/>
    </source>
</evidence>
<dbReference type="GO" id="GO:0005886">
    <property type="term" value="C:plasma membrane"/>
    <property type="evidence" value="ECO:0007669"/>
    <property type="project" value="UniProtKB-SubCell"/>
</dbReference>
<dbReference type="EMBL" id="CP045929">
    <property type="protein sequence ID" value="QGK71122.1"/>
    <property type="molecule type" value="Genomic_DNA"/>
</dbReference>
<feature type="transmembrane region" description="Helical" evidence="5">
    <location>
        <begin position="358"/>
        <end position="381"/>
    </location>
</feature>
<dbReference type="InterPro" id="IPR036259">
    <property type="entry name" value="MFS_trans_sf"/>
</dbReference>
<reference evidence="8" key="1">
    <citation type="submission" date="2019-11" db="EMBL/GenBank/DDBJ databases">
        <title>The complete genome sequence of Saccharopolyspora sp. E2A.</title>
        <authorList>
            <person name="Zhang G."/>
        </authorList>
    </citation>
    <scope>NUCLEOTIDE SEQUENCE [LARGE SCALE GENOMIC DNA]</scope>
    <source>
        <strain evidence="8">E2A</strain>
    </source>
</reference>
<dbReference type="PANTHER" id="PTHR23501">
    <property type="entry name" value="MAJOR FACILITATOR SUPERFAMILY"/>
    <property type="match status" value="1"/>
</dbReference>
<dbReference type="InterPro" id="IPR020846">
    <property type="entry name" value="MFS_dom"/>
</dbReference>
<evidence type="ECO:0000313" key="7">
    <source>
        <dbReference type="EMBL" id="QGK71122.1"/>
    </source>
</evidence>
<feature type="transmembrane region" description="Helical" evidence="5">
    <location>
        <begin position="20"/>
        <end position="42"/>
    </location>
</feature>
<proteinExistence type="predicted"/>
<protein>
    <submittedName>
        <fullName evidence="7">MFS transporter</fullName>
    </submittedName>
</protein>
<feature type="transmembrane region" description="Helical" evidence="5">
    <location>
        <begin position="143"/>
        <end position="165"/>
    </location>
</feature>
<feature type="transmembrane region" description="Helical" evidence="5">
    <location>
        <begin position="298"/>
        <end position="317"/>
    </location>
</feature>
<name>A0A5Q3Q9I2_9PSEU</name>
<feature type="transmembrane region" description="Helical" evidence="5">
    <location>
        <begin position="205"/>
        <end position="226"/>
    </location>
</feature>
<dbReference type="PANTHER" id="PTHR23501:SF154">
    <property type="entry name" value="MULTIDRUG-EFFLUX TRANSPORTER RV1634-RELATED"/>
    <property type="match status" value="1"/>
</dbReference>
<sequence length="456" mass="46753">MTTVRTESTSALWHPQRRAFTFGLILLVTLIAFEAMGLATALPTMVNELGGERFYSWPFTVFMATSAVSTVLGGRLADRHGPALPLLLAVPTFAVGLLLAGLAPNMTVLLVARALQGVGAGGQVVALYVMIARVYPEEDRPKAFAALSTAWVVPALVGPAVAGLLTEHLSWRWVFLGLAPLVAVGTVLLAPSLRRLSPPEVAAPARSGLPLAALGAAGGAVGLTWAAQNPSWLSLALGVASVAALLASTRVLLPAGTLRGRPGIPVMVLSRGLLAGTFFAAQAFVPLTLTAVHDYSPATAGIPLTIGSLGWTLGALWQSRNSNLSREHIVAAGLTLVAIATAGLTVTAPAWGPHWMVFLLWAVGGCGMGIAVASTGVRVLALSPRSEQGFHSSALQLSDMLTQTVLIGLAGVLVTALASTDAPTRGVVIVDVLLAASALVGAALARRSGRTILGSS</sequence>
<feature type="transmembrane region" description="Helical" evidence="5">
    <location>
        <begin position="401"/>
        <end position="420"/>
    </location>
</feature>
<dbReference type="Pfam" id="PF07690">
    <property type="entry name" value="MFS_1"/>
    <property type="match status" value="1"/>
</dbReference>
<dbReference type="Proteomes" id="UP000371041">
    <property type="component" value="Chromosome"/>
</dbReference>
<keyword evidence="3 5" id="KW-1133">Transmembrane helix</keyword>
<feature type="transmembrane region" description="Helical" evidence="5">
    <location>
        <begin position="273"/>
        <end position="292"/>
    </location>
</feature>
<dbReference type="InterPro" id="IPR011701">
    <property type="entry name" value="MFS"/>
</dbReference>
<dbReference type="GO" id="GO:0022857">
    <property type="term" value="F:transmembrane transporter activity"/>
    <property type="evidence" value="ECO:0007669"/>
    <property type="project" value="InterPro"/>
</dbReference>
<evidence type="ECO:0000256" key="4">
    <source>
        <dbReference type="ARBA" id="ARBA00023136"/>
    </source>
</evidence>
<dbReference type="Gene3D" id="1.20.1720.10">
    <property type="entry name" value="Multidrug resistance protein D"/>
    <property type="match status" value="1"/>
</dbReference>
<keyword evidence="4 5" id="KW-0472">Membrane</keyword>
<dbReference type="PRINTS" id="PR01036">
    <property type="entry name" value="TCRTETB"/>
</dbReference>
<feature type="transmembrane region" description="Helical" evidence="5">
    <location>
        <begin position="171"/>
        <end position="193"/>
    </location>
</feature>
<feature type="transmembrane region" description="Helical" evidence="5">
    <location>
        <begin position="84"/>
        <end position="104"/>
    </location>
</feature>
<dbReference type="PROSITE" id="PS50850">
    <property type="entry name" value="MFS"/>
    <property type="match status" value="1"/>
</dbReference>
<feature type="transmembrane region" description="Helical" evidence="5">
    <location>
        <begin position="54"/>
        <end position="72"/>
    </location>
</feature>
<organism evidence="7 8">
    <name type="scientific">Allosaccharopolyspora coralli</name>
    <dbReference type="NCBI Taxonomy" id="2665642"/>
    <lineage>
        <taxon>Bacteria</taxon>
        <taxon>Bacillati</taxon>
        <taxon>Actinomycetota</taxon>
        <taxon>Actinomycetes</taxon>
        <taxon>Pseudonocardiales</taxon>
        <taxon>Pseudonocardiaceae</taxon>
        <taxon>Allosaccharopolyspora</taxon>
    </lineage>
</organism>
<evidence type="ECO:0000256" key="3">
    <source>
        <dbReference type="ARBA" id="ARBA00022989"/>
    </source>
</evidence>
<evidence type="ECO:0000256" key="5">
    <source>
        <dbReference type="SAM" id="Phobius"/>
    </source>
</evidence>
<dbReference type="KEGG" id="sace:GIY23_17785"/>
<evidence type="ECO:0000256" key="1">
    <source>
        <dbReference type="ARBA" id="ARBA00004651"/>
    </source>
</evidence>
<dbReference type="AlphaFoldDB" id="A0A5Q3Q9I2"/>
<dbReference type="SUPFAM" id="SSF103473">
    <property type="entry name" value="MFS general substrate transporter"/>
    <property type="match status" value="1"/>
</dbReference>
<feature type="transmembrane region" description="Helical" evidence="5">
    <location>
        <begin position="329"/>
        <end position="352"/>
    </location>
</feature>
<comment type="subcellular location">
    <subcellularLocation>
        <location evidence="1">Cell membrane</location>
        <topology evidence="1">Multi-pass membrane protein</topology>
    </subcellularLocation>
</comment>
<dbReference type="Gene3D" id="1.20.1250.20">
    <property type="entry name" value="MFS general substrate transporter like domains"/>
    <property type="match status" value="1"/>
</dbReference>
<dbReference type="RefSeq" id="WP_154077698.1">
    <property type="nucleotide sequence ID" value="NZ_CP045929.1"/>
</dbReference>
<evidence type="ECO:0000313" key="8">
    <source>
        <dbReference type="Proteomes" id="UP000371041"/>
    </source>
</evidence>
<feature type="transmembrane region" description="Helical" evidence="5">
    <location>
        <begin position="426"/>
        <end position="445"/>
    </location>
</feature>
<accession>A0A5Q3Q9I2</accession>
<feature type="transmembrane region" description="Helical" evidence="5">
    <location>
        <begin position="110"/>
        <end position="131"/>
    </location>
</feature>
<feature type="transmembrane region" description="Helical" evidence="5">
    <location>
        <begin position="232"/>
        <end position="253"/>
    </location>
</feature>
<gene>
    <name evidence="7" type="ORF">GIY23_17785</name>
</gene>
<evidence type="ECO:0000256" key="2">
    <source>
        <dbReference type="ARBA" id="ARBA00022692"/>
    </source>
</evidence>
<keyword evidence="2 5" id="KW-0812">Transmembrane</keyword>
<keyword evidence="8" id="KW-1185">Reference proteome</keyword>